<comment type="subcellular location">
    <subcellularLocation>
        <location evidence="1">Cell membrane</location>
        <topology evidence="1">Multi-pass membrane protein</topology>
    </subcellularLocation>
</comment>
<evidence type="ECO:0000256" key="6">
    <source>
        <dbReference type="SAM" id="Phobius"/>
    </source>
</evidence>
<evidence type="ECO:0000313" key="8">
    <source>
        <dbReference type="EMBL" id="HIX60276.1"/>
    </source>
</evidence>
<dbReference type="GO" id="GO:0005886">
    <property type="term" value="C:plasma membrane"/>
    <property type="evidence" value="ECO:0007669"/>
    <property type="project" value="UniProtKB-SubCell"/>
</dbReference>
<dbReference type="EMBL" id="DXEX01000242">
    <property type="protein sequence ID" value="HIX60276.1"/>
    <property type="molecule type" value="Genomic_DNA"/>
</dbReference>
<dbReference type="InterPro" id="IPR052536">
    <property type="entry name" value="ABC-4_Integral_Memb_Prot"/>
</dbReference>
<evidence type="ECO:0000256" key="4">
    <source>
        <dbReference type="ARBA" id="ARBA00022989"/>
    </source>
</evidence>
<organism evidence="8 9">
    <name type="scientific">Candidatus Blautia gallistercoris</name>
    <dbReference type="NCBI Taxonomy" id="2838490"/>
    <lineage>
        <taxon>Bacteria</taxon>
        <taxon>Bacillati</taxon>
        <taxon>Bacillota</taxon>
        <taxon>Clostridia</taxon>
        <taxon>Lachnospirales</taxon>
        <taxon>Lachnospiraceae</taxon>
        <taxon>Blautia</taxon>
    </lineage>
</organism>
<accession>A0A9D1WJB2</accession>
<dbReference type="InterPro" id="IPR003838">
    <property type="entry name" value="ABC3_permease_C"/>
</dbReference>
<keyword evidence="4 6" id="KW-1133">Transmembrane helix</keyword>
<reference evidence="8" key="1">
    <citation type="journal article" date="2021" name="PeerJ">
        <title>Extensive microbial diversity within the chicken gut microbiome revealed by metagenomics and culture.</title>
        <authorList>
            <person name="Gilroy R."/>
            <person name="Ravi A."/>
            <person name="Getino M."/>
            <person name="Pursley I."/>
            <person name="Horton D.L."/>
            <person name="Alikhan N.F."/>
            <person name="Baker D."/>
            <person name="Gharbi K."/>
            <person name="Hall N."/>
            <person name="Watson M."/>
            <person name="Adriaenssens E.M."/>
            <person name="Foster-Nyarko E."/>
            <person name="Jarju S."/>
            <person name="Secka A."/>
            <person name="Antonio M."/>
            <person name="Oren A."/>
            <person name="Chaudhuri R.R."/>
            <person name="La Ragione R."/>
            <person name="Hildebrand F."/>
            <person name="Pallen M.J."/>
        </authorList>
    </citation>
    <scope>NUCLEOTIDE SEQUENCE</scope>
    <source>
        <strain evidence="8">ChiSjej1B19-8411</strain>
    </source>
</reference>
<feature type="transmembrane region" description="Helical" evidence="6">
    <location>
        <begin position="106"/>
        <end position="134"/>
    </location>
</feature>
<keyword evidence="2" id="KW-1003">Cell membrane</keyword>
<feature type="transmembrane region" description="Helical" evidence="6">
    <location>
        <begin position="20"/>
        <end position="40"/>
    </location>
</feature>
<feature type="transmembrane region" description="Helical" evidence="6">
    <location>
        <begin position="629"/>
        <end position="650"/>
    </location>
</feature>
<feature type="domain" description="ABC3 transporter permease C-terminal" evidence="7">
    <location>
        <begin position="61"/>
        <end position="176"/>
    </location>
</feature>
<feature type="transmembrane region" description="Helical" evidence="6">
    <location>
        <begin position="202"/>
        <end position="220"/>
    </location>
</feature>
<dbReference type="PANTHER" id="PTHR46795">
    <property type="entry name" value="ABC TRANSPORTER PERMEASE-RELATED-RELATED"/>
    <property type="match status" value="1"/>
</dbReference>
<evidence type="ECO:0000256" key="3">
    <source>
        <dbReference type="ARBA" id="ARBA00022692"/>
    </source>
</evidence>
<feature type="transmembrane region" description="Helical" evidence="6">
    <location>
        <begin position="240"/>
        <end position="261"/>
    </location>
</feature>
<evidence type="ECO:0000256" key="5">
    <source>
        <dbReference type="ARBA" id="ARBA00023136"/>
    </source>
</evidence>
<reference evidence="8" key="2">
    <citation type="submission" date="2021-04" db="EMBL/GenBank/DDBJ databases">
        <authorList>
            <person name="Gilroy R."/>
        </authorList>
    </citation>
    <scope>NUCLEOTIDE SEQUENCE</scope>
    <source>
        <strain evidence="8">ChiSjej1B19-8411</strain>
    </source>
</reference>
<feature type="transmembrane region" description="Helical" evidence="6">
    <location>
        <begin position="570"/>
        <end position="592"/>
    </location>
</feature>
<proteinExistence type="predicted"/>
<dbReference type="Proteomes" id="UP000886817">
    <property type="component" value="Unassembled WGS sequence"/>
</dbReference>
<dbReference type="Pfam" id="PF02687">
    <property type="entry name" value="FtsX"/>
    <property type="match status" value="1"/>
</dbReference>
<evidence type="ECO:0000256" key="1">
    <source>
        <dbReference type="ARBA" id="ARBA00004651"/>
    </source>
</evidence>
<evidence type="ECO:0000256" key="2">
    <source>
        <dbReference type="ARBA" id="ARBA00022475"/>
    </source>
</evidence>
<gene>
    <name evidence="8" type="ORF">IAA45_11270</name>
</gene>
<feature type="transmembrane region" description="Helical" evidence="6">
    <location>
        <begin position="154"/>
        <end position="172"/>
    </location>
</feature>
<dbReference type="AlphaFoldDB" id="A0A9D1WJB2"/>
<protein>
    <submittedName>
        <fullName evidence="8">FtsX-like permease family protein</fullName>
    </submittedName>
</protein>
<feature type="transmembrane region" description="Helical" evidence="6">
    <location>
        <begin position="282"/>
        <end position="302"/>
    </location>
</feature>
<sequence length="696" mass="80004">MLRSIGKVYGKLRRQNKKDYFLLFFCCFLSVLLISTYGLVMQSHTVLNVLPEGGDSRKQMFFIFYLTMAGCIIFVNYASGLFFRFKSRECGIFLALGARRSQIRKLLFTDIAWVGCLSCLLGTLLTTPLALGIWKLFQIFLVNTEEMQFSQGPAGYLWSAVFSAMTILVLFVKGSLFVRRTNILDVINEQRKSEPIRDVRSWYGWVGILLIFTGGFAGYLTPNIFINVFRRYPPAAVNLLYLLLLAGVYLLLLYTVIRGWSRRHSYKNIISRSIMKFQGRQTVRNMCIVTLLTAGGLFAMFYTPTMVTESLLQSTSQPYDCIYHYRMDEDMITREETFTLAEDYFLDVLDYAELPVSTLAHDGFVTTLEEDNRYVDTYYEMVGEISVLSASSWEMLTGTQITIPRGTYIYLTTEGSDDLRDEITRLTNYVTKEILPVSFPESMEVHAAFTDSLLLNDADFASISQGLTPDWQENLVCFNLSDPEHSYTFCKALENEIIDHSSPECEINYYYDRVARDREIAQNGSYFANTDETFQISYEDRDSINFRNGWKYIPRFASVSRNEVLQQTSVFLMTFIFIFLVCLLAVFVILYTRSLTVGLANRQVYSDLKHLGAGRPYLQKSIRSQISKVVFLPTGIGTAAIFAFYCMILFFNSYSFTKGEFLSMGVDLLLIALLGGLLYLFYRRILRILYRMLDIQ</sequence>
<comment type="caution">
    <text evidence="8">The sequence shown here is derived from an EMBL/GenBank/DDBJ whole genome shotgun (WGS) entry which is preliminary data.</text>
</comment>
<feature type="transmembrane region" description="Helical" evidence="6">
    <location>
        <begin position="662"/>
        <end position="682"/>
    </location>
</feature>
<keyword evidence="5 6" id="KW-0472">Membrane</keyword>
<evidence type="ECO:0000313" key="9">
    <source>
        <dbReference type="Proteomes" id="UP000886817"/>
    </source>
</evidence>
<evidence type="ECO:0000259" key="7">
    <source>
        <dbReference type="Pfam" id="PF02687"/>
    </source>
</evidence>
<feature type="transmembrane region" description="Helical" evidence="6">
    <location>
        <begin position="60"/>
        <end position="85"/>
    </location>
</feature>
<keyword evidence="3 6" id="KW-0812">Transmembrane</keyword>
<name>A0A9D1WJB2_9FIRM</name>